<dbReference type="EMBL" id="JADCNL010000002">
    <property type="protein sequence ID" value="KAG0491327.1"/>
    <property type="molecule type" value="Genomic_DNA"/>
</dbReference>
<dbReference type="PROSITE" id="PS01309">
    <property type="entry name" value="UPF0057"/>
    <property type="match status" value="1"/>
</dbReference>
<dbReference type="GO" id="GO:0016020">
    <property type="term" value="C:membrane"/>
    <property type="evidence" value="ECO:0007669"/>
    <property type="project" value="UniProtKB-SubCell"/>
</dbReference>
<comment type="similarity">
    <text evidence="2">Belongs to the UPF0057 (PMP3) family.</text>
</comment>
<sequence>MGSDRSCLFFEILISILLPPLGVFFRHGCCSCEFLICVLLTILGYVPGIVYAVYVIVVVDPDRHERDYYNQIVA</sequence>
<dbReference type="PANTHER" id="PTHR21659:SF121">
    <property type="entry name" value="LOW TEMPERATURE-INDUCED PROTEIN LT101.2-LIKE"/>
    <property type="match status" value="1"/>
</dbReference>
<accession>A0A835RSX1</accession>
<feature type="transmembrane region" description="Helical" evidence="6">
    <location>
        <begin position="7"/>
        <end position="27"/>
    </location>
</feature>
<feature type="transmembrane region" description="Helical" evidence="6">
    <location>
        <begin position="33"/>
        <end position="59"/>
    </location>
</feature>
<evidence type="ECO:0000256" key="3">
    <source>
        <dbReference type="ARBA" id="ARBA00022692"/>
    </source>
</evidence>
<evidence type="ECO:0000256" key="4">
    <source>
        <dbReference type="ARBA" id="ARBA00022989"/>
    </source>
</evidence>
<evidence type="ECO:0000313" key="7">
    <source>
        <dbReference type="EMBL" id="KAG0491327.1"/>
    </source>
</evidence>
<reference evidence="7 8" key="1">
    <citation type="journal article" date="2020" name="Nat. Food">
        <title>A phased Vanilla planifolia genome enables genetic improvement of flavour and production.</title>
        <authorList>
            <person name="Hasing T."/>
            <person name="Tang H."/>
            <person name="Brym M."/>
            <person name="Khazi F."/>
            <person name="Huang T."/>
            <person name="Chambers A.H."/>
        </authorList>
    </citation>
    <scope>NUCLEOTIDE SEQUENCE [LARGE SCALE GENOMIC DNA]</scope>
    <source>
        <tissue evidence="7">Leaf</tissue>
    </source>
</reference>
<evidence type="ECO:0000256" key="1">
    <source>
        <dbReference type="ARBA" id="ARBA00004370"/>
    </source>
</evidence>
<protein>
    <submittedName>
        <fullName evidence="7">Uncharacterized protein</fullName>
    </submittedName>
</protein>
<dbReference type="Proteomes" id="UP000636800">
    <property type="component" value="Chromosome 2"/>
</dbReference>
<keyword evidence="4 6" id="KW-1133">Transmembrane helix</keyword>
<keyword evidence="3 6" id="KW-0812">Transmembrane</keyword>
<evidence type="ECO:0000256" key="5">
    <source>
        <dbReference type="ARBA" id="ARBA00023136"/>
    </source>
</evidence>
<proteinExistence type="inferred from homology"/>
<organism evidence="7 8">
    <name type="scientific">Vanilla planifolia</name>
    <name type="common">Vanilla</name>
    <dbReference type="NCBI Taxonomy" id="51239"/>
    <lineage>
        <taxon>Eukaryota</taxon>
        <taxon>Viridiplantae</taxon>
        <taxon>Streptophyta</taxon>
        <taxon>Embryophyta</taxon>
        <taxon>Tracheophyta</taxon>
        <taxon>Spermatophyta</taxon>
        <taxon>Magnoliopsida</taxon>
        <taxon>Liliopsida</taxon>
        <taxon>Asparagales</taxon>
        <taxon>Orchidaceae</taxon>
        <taxon>Vanilloideae</taxon>
        <taxon>Vanilleae</taxon>
        <taxon>Vanilla</taxon>
    </lineage>
</organism>
<gene>
    <name evidence="7" type="ORF">HPP92_004725</name>
</gene>
<dbReference type="AlphaFoldDB" id="A0A835RSX1"/>
<dbReference type="InterPro" id="IPR000612">
    <property type="entry name" value="PMP3"/>
</dbReference>
<keyword evidence="5 6" id="KW-0472">Membrane</keyword>
<comment type="subcellular location">
    <subcellularLocation>
        <location evidence="1">Membrane</location>
    </subcellularLocation>
</comment>
<dbReference type="PANTHER" id="PTHR21659">
    <property type="entry name" value="HYDROPHOBIC PROTEIN RCI2 LOW TEMPERATURE AND SALT RESPONSIVE PROTEIN LTI6 -RELATED"/>
    <property type="match status" value="1"/>
</dbReference>
<evidence type="ECO:0000256" key="6">
    <source>
        <dbReference type="SAM" id="Phobius"/>
    </source>
</evidence>
<dbReference type="Pfam" id="PF01679">
    <property type="entry name" value="Pmp3"/>
    <property type="match status" value="1"/>
</dbReference>
<name>A0A835RSX1_VANPL</name>
<keyword evidence="8" id="KW-1185">Reference proteome</keyword>
<evidence type="ECO:0000313" key="8">
    <source>
        <dbReference type="Proteomes" id="UP000636800"/>
    </source>
</evidence>
<dbReference type="OrthoDB" id="288590at2759"/>
<evidence type="ECO:0000256" key="2">
    <source>
        <dbReference type="ARBA" id="ARBA00009530"/>
    </source>
</evidence>
<comment type="caution">
    <text evidence="7">The sequence shown here is derived from an EMBL/GenBank/DDBJ whole genome shotgun (WGS) entry which is preliminary data.</text>
</comment>